<gene>
    <name evidence="1" type="ORF">AK830_g2764</name>
</gene>
<reference evidence="1 2" key="1">
    <citation type="submission" date="2015-09" db="EMBL/GenBank/DDBJ databases">
        <title>Draft genome of a European isolate of the apple canker pathogen Neonectria ditissima.</title>
        <authorList>
            <person name="Gomez-Cortecero A."/>
            <person name="Harrison R.J."/>
            <person name="Armitage A.D."/>
        </authorList>
    </citation>
    <scope>NUCLEOTIDE SEQUENCE [LARGE SCALE GENOMIC DNA]</scope>
    <source>
        <strain evidence="1 2">R09/05</strain>
    </source>
</reference>
<dbReference type="OrthoDB" id="654211at2759"/>
<dbReference type="Proteomes" id="UP000050424">
    <property type="component" value="Unassembled WGS sequence"/>
</dbReference>
<accession>A0A0P7BE23</accession>
<proteinExistence type="predicted"/>
<keyword evidence="2" id="KW-1185">Reference proteome</keyword>
<organism evidence="1 2">
    <name type="scientific">Neonectria ditissima</name>
    <dbReference type="NCBI Taxonomy" id="78410"/>
    <lineage>
        <taxon>Eukaryota</taxon>
        <taxon>Fungi</taxon>
        <taxon>Dikarya</taxon>
        <taxon>Ascomycota</taxon>
        <taxon>Pezizomycotina</taxon>
        <taxon>Sordariomycetes</taxon>
        <taxon>Hypocreomycetidae</taxon>
        <taxon>Hypocreales</taxon>
        <taxon>Nectriaceae</taxon>
        <taxon>Neonectria</taxon>
    </lineage>
</organism>
<dbReference type="STRING" id="78410.A0A0P7BE23"/>
<dbReference type="AlphaFoldDB" id="A0A0P7BE23"/>
<comment type="caution">
    <text evidence="1">The sequence shown here is derived from an EMBL/GenBank/DDBJ whole genome shotgun (WGS) entry which is preliminary data.</text>
</comment>
<evidence type="ECO:0008006" key="3">
    <source>
        <dbReference type="Google" id="ProtNLM"/>
    </source>
</evidence>
<name>A0A0P7BE23_9HYPO</name>
<evidence type="ECO:0000313" key="2">
    <source>
        <dbReference type="Proteomes" id="UP000050424"/>
    </source>
</evidence>
<sequence>MVLFDIGFPFNTIDDLALEVFHDDSLWNASSASEWQRILPPNSRAHQTVQDVLADVMSEDFHRSWSESYGVSPFSTLLVMHAVVVKVQQSYQVAQAFTRESLQSPKVRHSLVSSSLLDGVMRSLARCRELLDHAQKQRYPNLDDNLVTSMIFSCQATLRIANLRLFSNQIRFEKLTLTEDETAVGEAVSGFLSADMERYPGLLAEVQKSFEYLQAPIKVGHIIVRKTAAFRWSIEHALAGWDCG</sequence>
<dbReference type="EMBL" id="LKCW01000027">
    <property type="protein sequence ID" value="KPM43782.1"/>
    <property type="molecule type" value="Genomic_DNA"/>
</dbReference>
<evidence type="ECO:0000313" key="1">
    <source>
        <dbReference type="EMBL" id="KPM43782.1"/>
    </source>
</evidence>
<protein>
    <recommendedName>
        <fullName evidence="3">Transcription factor domain-containing protein</fullName>
    </recommendedName>
</protein>